<feature type="compositionally biased region" description="Polar residues" evidence="1">
    <location>
        <begin position="56"/>
        <end position="68"/>
    </location>
</feature>
<accession>N1S961</accession>
<dbReference type="GO" id="GO:0000981">
    <property type="term" value="F:DNA-binding transcription factor activity, RNA polymerase II-specific"/>
    <property type="evidence" value="ECO:0007669"/>
    <property type="project" value="TreeGrafter"/>
</dbReference>
<sequence>MSHASRAEHANQDASSKTTLPALNVPGNISTIVTGTNDALDFLSTAAGQHSIAGSAPSQGHPSASHIQSDGPKVVSGGSNGVGFTITALSEPDDACLDMWDKCRFVRQGWFTAQEAVTYIDLFFEKLAPLSPVVLDQFRSHASHEHLVYREAMLCCTLLMISSRFFTLPGAGGQPGDANQAASGEVLRGRRAQKLLYNYLTQTATRLGYPSVFPEGISVIASRLSMQETGEPIDQSWISYMELSLELTQLSRTASSMFFHSATHLQTQVLGDHYVDLLEHFSLSLSKWQERFDNMSQDIASSLRDTLSVEFHHLKACTGAISIQAVVSRASSAGFTAATTNPDEALSAFITPKDAKFLQDVITDTKKVLHIATMSGFREHLPYAPARVKISVISSSVFLLKALSVGSTHTDVNDALYTLDQCTSTLKDCPADDMDFALRYADLIEKHTAQFRAHLTQSRGLGSSNHSGRASIPRNVAQGETGIDGPNSFLSSLDSQQLGEDGTMMNFDMGDTWVSLPFDSSIAPFGEGCDQVALGLDIDALNFLWSLPELVQGETGFA</sequence>
<dbReference type="OrthoDB" id="2262349at2759"/>
<feature type="region of interest" description="Disordered" evidence="1">
    <location>
        <begin position="51"/>
        <end position="72"/>
    </location>
</feature>
<dbReference type="GO" id="GO:0009074">
    <property type="term" value="P:aromatic amino acid family catabolic process"/>
    <property type="evidence" value="ECO:0007669"/>
    <property type="project" value="TreeGrafter"/>
</dbReference>
<feature type="region of interest" description="Disordered" evidence="1">
    <location>
        <begin position="1"/>
        <end position="21"/>
    </location>
</feature>
<dbReference type="InterPro" id="IPR052780">
    <property type="entry name" value="AAA_Catabolism_Regulators"/>
</dbReference>
<organism evidence="2 3">
    <name type="scientific">Fusarium oxysporum f. sp. cubense (strain race 4)</name>
    <name type="common">Panama disease fungus</name>
    <dbReference type="NCBI Taxonomy" id="2502994"/>
    <lineage>
        <taxon>Eukaryota</taxon>
        <taxon>Fungi</taxon>
        <taxon>Dikarya</taxon>
        <taxon>Ascomycota</taxon>
        <taxon>Pezizomycotina</taxon>
        <taxon>Sordariomycetes</taxon>
        <taxon>Hypocreomycetidae</taxon>
        <taxon>Hypocreales</taxon>
        <taxon>Nectriaceae</taxon>
        <taxon>Fusarium</taxon>
        <taxon>Fusarium oxysporum species complex</taxon>
    </lineage>
</organism>
<reference evidence="3" key="2">
    <citation type="journal article" date="2014" name="PLoS ONE">
        <title>Genome and Transcriptome Analysis of the Fungal Pathogen Fusarium oxysporum f. sp. cubense Causing Banana Vascular Wilt Disease.</title>
        <authorList>
            <person name="Guo L."/>
            <person name="Han L."/>
            <person name="Yang L."/>
            <person name="Zeng H."/>
            <person name="Fan D."/>
            <person name="Zhu Y."/>
            <person name="Feng Y."/>
            <person name="Wang G."/>
            <person name="Peng C."/>
            <person name="Jiang X."/>
            <person name="Zhou D."/>
            <person name="Ni P."/>
            <person name="Liang C."/>
            <person name="Liu L."/>
            <person name="Wang J."/>
            <person name="Mao C."/>
            <person name="Fang X."/>
            <person name="Peng M."/>
            <person name="Huang J."/>
        </authorList>
    </citation>
    <scope>NUCLEOTIDE SEQUENCE [LARGE SCALE GENOMIC DNA]</scope>
    <source>
        <strain evidence="3">race 4</strain>
    </source>
</reference>
<dbReference type="GO" id="GO:0005634">
    <property type="term" value="C:nucleus"/>
    <property type="evidence" value="ECO:0007669"/>
    <property type="project" value="TreeGrafter"/>
</dbReference>
<feature type="compositionally biased region" description="Polar residues" evidence="1">
    <location>
        <begin position="12"/>
        <end position="21"/>
    </location>
</feature>
<dbReference type="GO" id="GO:0045944">
    <property type="term" value="P:positive regulation of transcription by RNA polymerase II"/>
    <property type="evidence" value="ECO:0007669"/>
    <property type="project" value="TreeGrafter"/>
</dbReference>
<dbReference type="PANTHER" id="PTHR31644">
    <property type="entry name" value="TRANSCRIPTIONAL ACTIVATOR ARO80-RELATED"/>
    <property type="match status" value="1"/>
</dbReference>
<keyword evidence="3" id="KW-1185">Reference proteome</keyword>
<feature type="compositionally biased region" description="Basic and acidic residues" evidence="1">
    <location>
        <begin position="1"/>
        <end position="11"/>
    </location>
</feature>
<evidence type="ECO:0008006" key="4">
    <source>
        <dbReference type="Google" id="ProtNLM"/>
    </source>
</evidence>
<dbReference type="Proteomes" id="UP000016929">
    <property type="component" value="Unassembled WGS sequence"/>
</dbReference>
<protein>
    <recommendedName>
        <fullName evidence="4">Transcription factor domain-containing protein</fullName>
    </recommendedName>
</protein>
<evidence type="ECO:0000313" key="2">
    <source>
        <dbReference type="EMBL" id="EMT74366.1"/>
    </source>
</evidence>
<feature type="compositionally biased region" description="Polar residues" evidence="1">
    <location>
        <begin position="459"/>
        <end position="468"/>
    </location>
</feature>
<feature type="region of interest" description="Disordered" evidence="1">
    <location>
        <begin position="459"/>
        <end position="486"/>
    </location>
</feature>
<reference evidence="3" key="1">
    <citation type="submission" date="2012-09" db="EMBL/GenBank/DDBJ databases">
        <title>Genome sequencing and comparative transcriptomics of race 1 and race 4 of banana pathogen: Fusarium oxysporum f. sp. cubense.</title>
        <authorList>
            <person name="Fang X."/>
            <person name="Huang J."/>
        </authorList>
    </citation>
    <scope>NUCLEOTIDE SEQUENCE [LARGE SCALE GENOMIC DNA]</scope>
    <source>
        <strain evidence="3">race 4</strain>
    </source>
</reference>
<dbReference type="STRING" id="1229665.N1S961"/>
<dbReference type="EMBL" id="KB726211">
    <property type="protein sequence ID" value="EMT74366.1"/>
    <property type="molecule type" value="Genomic_DNA"/>
</dbReference>
<evidence type="ECO:0000256" key="1">
    <source>
        <dbReference type="SAM" id="MobiDB-lite"/>
    </source>
</evidence>
<name>N1S961_FUSC4</name>
<gene>
    <name evidence="2" type="ORF">FOC4_g10002479</name>
</gene>
<evidence type="ECO:0000313" key="3">
    <source>
        <dbReference type="Proteomes" id="UP000016929"/>
    </source>
</evidence>
<proteinExistence type="predicted"/>
<dbReference type="PANTHER" id="PTHR31644:SF3">
    <property type="entry name" value="ZN(II)2CYS6 TRANSCRIPTION FACTOR (EUROFUNG)"/>
    <property type="match status" value="1"/>
</dbReference>
<dbReference type="HOGENOM" id="CLU_007201_2_0_1"/>
<dbReference type="AlphaFoldDB" id="N1S961"/>